<comment type="subcellular location">
    <subcellularLocation>
        <location evidence="1">Golgi apparatus membrane</location>
        <topology evidence="1">Multi-pass membrane protein</topology>
    </subcellularLocation>
</comment>
<dbReference type="GO" id="GO:0006895">
    <property type="term" value="P:Golgi to endosome transport"/>
    <property type="evidence" value="ECO:0007669"/>
    <property type="project" value="TreeGrafter"/>
</dbReference>
<evidence type="ECO:0000256" key="2">
    <source>
        <dbReference type="ARBA" id="ARBA00008160"/>
    </source>
</evidence>
<accession>A0A0F4ZAU0</accession>
<evidence type="ECO:0000313" key="11">
    <source>
        <dbReference type="EMBL" id="KKA26978.1"/>
    </source>
</evidence>
<feature type="region of interest" description="Disordered" evidence="9">
    <location>
        <begin position="153"/>
        <end position="204"/>
    </location>
</feature>
<keyword evidence="8 10" id="KW-0472">Membrane</keyword>
<dbReference type="PANTHER" id="PTHR12952">
    <property type="entry name" value="SYS1"/>
    <property type="match status" value="1"/>
</dbReference>
<evidence type="ECO:0000313" key="12">
    <source>
        <dbReference type="Proteomes" id="UP000033483"/>
    </source>
</evidence>
<evidence type="ECO:0000256" key="5">
    <source>
        <dbReference type="ARBA" id="ARBA00022927"/>
    </source>
</evidence>
<dbReference type="AlphaFoldDB" id="A0A0F4ZAU0"/>
<feature type="transmembrane region" description="Helical" evidence="10">
    <location>
        <begin position="30"/>
        <end position="49"/>
    </location>
</feature>
<keyword evidence="12" id="KW-1185">Reference proteome</keyword>
<dbReference type="PANTHER" id="PTHR12952:SF0">
    <property type="entry name" value="PROTEIN SYS1 HOMOLOG"/>
    <property type="match status" value="1"/>
</dbReference>
<evidence type="ECO:0008006" key="13">
    <source>
        <dbReference type="Google" id="ProtNLM"/>
    </source>
</evidence>
<dbReference type="GO" id="GO:0034067">
    <property type="term" value="P:protein localization to Golgi apparatus"/>
    <property type="evidence" value="ECO:0007669"/>
    <property type="project" value="TreeGrafter"/>
</dbReference>
<evidence type="ECO:0000256" key="8">
    <source>
        <dbReference type="ARBA" id="ARBA00023136"/>
    </source>
</evidence>
<evidence type="ECO:0000256" key="6">
    <source>
        <dbReference type="ARBA" id="ARBA00022989"/>
    </source>
</evidence>
<evidence type="ECO:0000256" key="10">
    <source>
        <dbReference type="SAM" id="Phobius"/>
    </source>
</evidence>
<dbReference type="GO" id="GO:0005829">
    <property type="term" value="C:cytosol"/>
    <property type="evidence" value="ECO:0007669"/>
    <property type="project" value="GOC"/>
</dbReference>
<comment type="similarity">
    <text evidence="2">Belongs to the SYS1 family.</text>
</comment>
<comment type="caution">
    <text evidence="11">The sequence shown here is derived from an EMBL/GenBank/DDBJ whole genome shotgun (WGS) entry which is preliminary data.</text>
</comment>
<keyword evidence="6 10" id="KW-1133">Transmembrane helix</keyword>
<name>A0A0F4ZAU0_9PEZI</name>
<feature type="transmembrane region" description="Helical" evidence="10">
    <location>
        <begin position="101"/>
        <end position="119"/>
    </location>
</feature>
<evidence type="ECO:0000256" key="3">
    <source>
        <dbReference type="ARBA" id="ARBA00022448"/>
    </source>
</evidence>
<evidence type="ECO:0000256" key="4">
    <source>
        <dbReference type="ARBA" id="ARBA00022692"/>
    </source>
</evidence>
<proteinExistence type="inferred from homology"/>
<keyword evidence="4 10" id="KW-0812">Transmembrane</keyword>
<dbReference type="Pfam" id="PF09801">
    <property type="entry name" value="SYS1"/>
    <property type="match status" value="1"/>
</dbReference>
<dbReference type="GO" id="GO:0000139">
    <property type="term" value="C:Golgi membrane"/>
    <property type="evidence" value="ECO:0007669"/>
    <property type="project" value="UniProtKB-SubCell"/>
</dbReference>
<evidence type="ECO:0000256" key="7">
    <source>
        <dbReference type="ARBA" id="ARBA00023034"/>
    </source>
</evidence>
<feature type="transmembrane region" description="Helical" evidence="10">
    <location>
        <begin position="69"/>
        <end position="92"/>
    </location>
</feature>
<dbReference type="GO" id="GO:0005802">
    <property type="term" value="C:trans-Golgi network"/>
    <property type="evidence" value="ECO:0007669"/>
    <property type="project" value="TreeGrafter"/>
</dbReference>
<gene>
    <name evidence="11" type="ORF">TD95_000547</name>
</gene>
<keyword evidence="7" id="KW-0333">Golgi apparatus</keyword>
<dbReference type="OrthoDB" id="542931at2759"/>
<reference evidence="11 12" key="1">
    <citation type="submission" date="2015-03" db="EMBL/GenBank/DDBJ databases">
        <authorList>
            <person name="Radwan O."/>
            <person name="Al-Naeli F.A."/>
            <person name="Rendon G.A."/>
            <person name="Fields C."/>
        </authorList>
    </citation>
    <scope>NUCLEOTIDE SEQUENCE [LARGE SCALE GENOMIC DNA]</scope>
    <source>
        <strain evidence="11">CR-DP1</strain>
    </source>
</reference>
<evidence type="ECO:0000256" key="1">
    <source>
        <dbReference type="ARBA" id="ARBA00004653"/>
    </source>
</evidence>
<dbReference type="GO" id="GO:0043001">
    <property type="term" value="P:Golgi to plasma membrane protein transport"/>
    <property type="evidence" value="ECO:0007669"/>
    <property type="project" value="TreeGrafter"/>
</dbReference>
<feature type="transmembrane region" description="Helical" evidence="10">
    <location>
        <begin position="125"/>
        <end position="144"/>
    </location>
</feature>
<dbReference type="InterPro" id="IPR019185">
    <property type="entry name" value="Integral_membrane_SYS1-rel"/>
</dbReference>
<evidence type="ECO:0000256" key="9">
    <source>
        <dbReference type="SAM" id="MobiDB-lite"/>
    </source>
</evidence>
<dbReference type="EMBL" id="LAEV01001911">
    <property type="protein sequence ID" value="KKA26978.1"/>
    <property type="molecule type" value="Genomic_DNA"/>
</dbReference>
<organism evidence="11 12">
    <name type="scientific">Thielaviopsis punctulata</name>
    <dbReference type="NCBI Taxonomy" id="72032"/>
    <lineage>
        <taxon>Eukaryota</taxon>
        <taxon>Fungi</taxon>
        <taxon>Dikarya</taxon>
        <taxon>Ascomycota</taxon>
        <taxon>Pezizomycotina</taxon>
        <taxon>Sordariomycetes</taxon>
        <taxon>Hypocreomycetidae</taxon>
        <taxon>Microascales</taxon>
        <taxon>Ceratocystidaceae</taxon>
        <taxon>Thielaviopsis</taxon>
    </lineage>
</organism>
<keyword evidence="5" id="KW-0653">Protein transport</keyword>
<sequence>MARRRRTRRPGALTELPPLRIFSQIVALQALYYAVSLVLTVFSSLVAGTPWTLDLMLGWSAVRGDVTQGWLLALLMVLDGGVVIGSAIVVLIGRSKLVPDFALTTQAIHLALVYLHTGSLPRNTMWWFAVTASAGIATFLGILGSRSRELQPISFGGRSKNGNPPPDHHDDVEDAAGFERGSARGKGQDGAGEYEMVAMGGRSA</sequence>
<keyword evidence="3" id="KW-0813">Transport</keyword>
<dbReference type="Proteomes" id="UP000033483">
    <property type="component" value="Unassembled WGS sequence"/>
</dbReference>
<protein>
    <recommendedName>
        <fullName evidence="13">Protein SYS1</fullName>
    </recommendedName>
</protein>